<name>A0A3P7JLZ3_STRVU</name>
<dbReference type="EMBL" id="UYYB01130129">
    <property type="protein sequence ID" value="VDM84436.1"/>
    <property type="molecule type" value="Genomic_DNA"/>
</dbReference>
<evidence type="ECO:0000313" key="2">
    <source>
        <dbReference type="EMBL" id="VDM84436.1"/>
    </source>
</evidence>
<evidence type="ECO:0000313" key="3">
    <source>
        <dbReference type="Proteomes" id="UP000270094"/>
    </source>
</evidence>
<keyword evidence="3" id="KW-1185">Reference proteome</keyword>
<keyword evidence="1" id="KW-0472">Membrane</keyword>
<proteinExistence type="predicted"/>
<reference evidence="2 3" key="1">
    <citation type="submission" date="2018-11" db="EMBL/GenBank/DDBJ databases">
        <authorList>
            <consortium name="Pathogen Informatics"/>
        </authorList>
    </citation>
    <scope>NUCLEOTIDE SEQUENCE [LARGE SCALE GENOMIC DNA]</scope>
</reference>
<organism evidence="2 3">
    <name type="scientific">Strongylus vulgaris</name>
    <name type="common">Blood worm</name>
    <dbReference type="NCBI Taxonomy" id="40348"/>
    <lineage>
        <taxon>Eukaryota</taxon>
        <taxon>Metazoa</taxon>
        <taxon>Ecdysozoa</taxon>
        <taxon>Nematoda</taxon>
        <taxon>Chromadorea</taxon>
        <taxon>Rhabditida</taxon>
        <taxon>Rhabditina</taxon>
        <taxon>Rhabditomorpha</taxon>
        <taxon>Strongyloidea</taxon>
        <taxon>Strongylidae</taxon>
        <taxon>Strongylus</taxon>
    </lineage>
</organism>
<dbReference type="OrthoDB" id="427096at2759"/>
<accession>A0A3P7JLZ3</accession>
<protein>
    <recommendedName>
        <fullName evidence="4">Fucosyltransferase N-terminal domain-containing protein</fullName>
    </recommendedName>
</protein>
<gene>
    <name evidence="2" type="ORF">SVUK_LOCUS19434</name>
</gene>
<dbReference type="Proteomes" id="UP000270094">
    <property type="component" value="Unassembled WGS sequence"/>
</dbReference>
<dbReference type="SUPFAM" id="SSF53756">
    <property type="entry name" value="UDP-Glycosyltransferase/glycogen phosphorylase"/>
    <property type="match status" value="1"/>
</dbReference>
<sequence>MLVTTENNPFVIPIASTTSPSSHYFMDLEISGHADILDDMQRHSHALKSYLFIGLFFATAILLLYHFTASYHIQFPQNRDARLPLSNIRERPVVIYHPADFSPGVPSGFTVFHKMGCLIRNCVLTKADHYKRTADVIIFGENSEWEPPHKRLTNQIWIISLLESPENTKFLKKYRGKVRFYSRKVA</sequence>
<evidence type="ECO:0000256" key="1">
    <source>
        <dbReference type="SAM" id="Phobius"/>
    </source>
</evidence>
<feature type="transmembrane region" description="Helical" evidence="1">
    <location>
        <begin position="50"/>
        <end position="68"/>
    </location>
</feature>
<keyword evidence="1" id="KW-1133">Transmembrane helix</keyword>
<keyword evidence="1" id="KW-0812">Transmembrane</keyword>
<evidence type="ECO:0008006" key="4">
    <source>
        <dbReference type="Google" id="ProtNLM"/>
    </source>
</evidence>
<dbReference type="AlphaFoldDB" id="A0A3P7JLZ3"/>